<proteinExistence type="predicted"/>
<dbReference type="Gene3D" id="1.10.260.40">
    <property type="entry name" value="lambda repressor-like DNA-binding domains"/>
    <property type="match status" value="1"/>
</dbReference>
<name>A0A921IQC7_9ACTN</name>
<feature type="domain" description="HTH cro/C1-type" evidence="3">
    <location>
        <begin position="7"/>
        <end position="61"/>
    </location>
</feature>
<dbReference type="PROSITE" id="PS50943">
    <property type="entry name" value="HTH_CROC1"/>
    <property type="match status" value="1"/>
</dbReference>
<feature type="transmembrane region" description="Helical" evidence="2">
    <location>
        <begin position="131"/>
        <end position="151"/>
    </location>
</feature>
<dbReference type="Proteomes" id="UP000746751">
    <property type="component" value="Unassembled WGS sequence"/>
</dbReference>
<dbReference type="AlphaFoldDB" id="A0A921IQC7"/>
<accession>A0A921IQC7</accession>
<dbReference type="PANTHER" id="PTHR46558">
    <property type="entry name" value="TRACRIPTIONAL REGULATORY PROTEIN-RELATED-RELATED"/>
    <property type="match status" value="1"/>
</dbReference>
<evidence type="ECO:0000256" key="1">
    <source>
        <dbReference type="ARBA" id="ARBA00023125"/>
    </source>
</evidence>
<evidence type="ECO:0000259" key="3">
    <source>
        <dbReference type="PROSITE" id="PS50943"/>
    </source>
</evidence>
<feature type="transmembrane region" description="Helical" evidence="2">
    <location>
        <begin position="276"/>
        <end position="297"/>
    </location>
</feature>
<keyword evidence="2" id="KW-1133">Transmembrane helix</keyword>
<dbReference type="GO" id="GO:0003677">
    <property type="term" value="F:DNA binding"/>
    <property type="evidence" value="ECO:0007669"/>
    <property type="project" value="UniProtKB-KW"/>
</dbReference>
<feature type="transmembrane region" description="Helical" evidence="2">
    <location>
        <begin position="317"/>
        <end position="338"/>
    </location>
</feature>
<dbReference type="InterPro" id="IPR001387">
    <property type="entry name" value="Cro/C1-type_HTH"/>
</dbReference>
<dbReference type="Pfam" id="PF01381">
    <property type="entry name" value="HTH_3"/>
    <property type="match status" value="1"/>
</dbReference>
<dbReference type="SMART" id="SM00530">
    <property type="entry name" value="HTH_XRE"/>
    <property type="match status" value="1"/>
</dbReference>
<keyword evidence="2" id="KW-0812">Transmembrane</keyword>
<evidence type="ECO:0000313" key="5">
    <source>
        <dbReference type="Proteomes" id="UP000746751"/>
    </source>
</evidence>
<reference evidence="4" key="1">
    <citation type="journal article" date="2021" name="PeerJ">
        <title>Extensive microbial diversity within the chicken gut microbiome revealed by metagenomics and culture.</title>
        <authorList>
            <person name="Gilroy R."/>
            <person name="Ravi A."/>
            <person name="Getino M."/>
            <person name="Pursley I."/>
            <person name="Horton D.L."/>
            <person name="Alikhan N.F."/>
            <person name="Baker D."/>
            <person name="Gharbi K."/>
            <person name="Hall N."/>
            <person name="Watson M."/>
            <person name="Adriaenssens E.M."/>
            <person name="Foster-Nyarko E."/>
            <person name="Jarju S."/>
            <person name="Secka A."/>
            <person name="Antonio M."/>
            <person name="Oren A."/>
            <person name="Chaudhuri R.R."/>
            <person name="La Ragione R."/>
            <person name="Hildebrand F."/>
            <person name="Pallen M.J."/>
        </authorList>
    </citation>
    <scope>NUCLEOTIDE SEQUENCE</scope>
    <source>
        <strain evidence="4">ChiGjej2B2-7701</strain>
    </source>
</reference>
<feature type="transmembrane region" description="Helical" evidence="2">
    <location>
        <begin position="180"/>
        <end position="202"/>
    </location>
</feature>
<evidence type="ECO:0000313" key="4">
    <source>
        <dbReference type="EMBL" id="HJG31715.1"/>
    </source>
</evidence>
<dbReference type="SUPFAM" id="SSF47413">
    <property type="entry name" value="lambda repressor-like DNA-binding domains"/>
    <property type="match status" value="1"/>
</dbReference>
<sequence length="363" mass="39671">MSFRDNLQHLRASRNMTQEQLAMLLGVSRQSVTKWEAEKSYPEMDKLLKMCQIFDCTLDDLVQGDLTACEPTSSPATVPAGPPTDICGYDEHQRMMAWKVPTGISAILAGIAIGLFFEGAVELASWDGRDALFVIIVLVGILVGLAFLVPAGMDHAAFQKAHPYVEDFYTDEDRARARKAFSGGLIGGIACLVVGIGFLFIFEKAAENIALFFLLFFIALGVWNIVHWGMLLGRTNVAEYNKTVAEDLEFEDLMTAQIDEARRKELLAAKRSNQKIGAVCGAIMLASTIVALVMLFAPMGQAGTWSRGDFNPEGTTVMWFWVAWVVGALLCGIVSVLMQAFAKDEKTEAPAADGRAAKDPSDR</sequence>
<keyword evidence="1" id="KW-0238">DNA-binding</keyword>
<comment type="caution">
    <text evidence="4">The sequence shown here is derived from an EMBL/GenBank/DDBJ whole genome shotgun (WGS) entry which is preliminary data.</text>
</comment>
<dbReference type="InterPro" id="IPR010982">
    <property type="entry name" value="Lambda_DNA-bd_dom_sf"/>
</dbReference>
<organism evidence="4 5">
    <name type="scientific">Collinsella ihumii</name>
    <dbReference type="NCBI Taxonomy" id="1720204"/>
    <lineage>
        <taxon>Bacteria</taxon>
        <taxon>Bacillati</taxon>
        <taxon>Actinomycetota</taxon>
        <taxon>Coriobacteriia</taxon>
        <taxon>Coriobacteriales</taxon>
        <taxon>Coriobacteriaceae</taxon>
        <taxon>Collinsella</taxon>
    </lineage>
</organism>
<gene>
    <name evidence="4" type="ORF">K8U80_10040</name>
</gene>
<feature type="transmembrane region" description="Helical" evidence="2">
    <location>
        <begin position="104"/>
        <end position="125"/>
    </location>
</feature>
<evidence type="ECO:0000256" key="2">
    <source>
        <dbReference type="SAM" id="Phobius"/>
    </source>
</evidence>
<feature type="transmembrane region" description="Helical" evidence="2">
    <location>
        <begin position="208"/>
        <end position="226"/>
    </location>
</feature>
<keyword evidence="2" id="KW-0472">Membrane</keyword>
<dbReference type="PANTHER" id="PTHR46558:SF15">
    <property type="entry name" value="HELIX-TURN-HELIX DOMAIN PROTEIN"/>
    <property type="match status" value="1"/>
</dbReference>
<dbReference type="CDD" id="cd00093">
    <property type="entry name" value="HTH_XRE"/>
    <property type="match status" value="1"/>
</dbReference>
<reference evidence="4" key="2">
    <citation type="submission" date="2021-09" db="EMBL/GenBank/DDBJ databases">
        <authorList>
            <person name="Gilroy R."/>
        </authorList>
    </citation>
    <scope>NUCLEOTIDE SEQUENCE</scope>
    <source>
        <strain evidence="4">ChiGjej2B2-7701</strain>
    </source>
</reference>
<protein>
    <submittedName>
        <fullName evidence="4">Helix-turn-helix domain-containing protein</fullName>
    </submittedName>
</protein>
<dbReference type="EMBL" id="DYVF01000059">
    <property type="protein sequence ID" value="HJG31715.1"/>
    <property type="molecule type" value="Genomic_DNA"/>
</dbReference>